<protein>
    <submittedName>
        <fullName evidence="1">Uncharacterized protein</fullName>
    </submittedName>
</protein>
<evidence type="ECO:0000313" key="1">
    <source>
        <dbReference type="EMBL" id="AOW07366.1"/>
    </source>
</evidence>
<gene>
    <name evidence="1" type="ORF">YALI1_F24478g</name>
</gene>
<reference evidence="1 2" key="1">
    <citation type="journal article" date="2016" name="PLoS ONE">
        <title>Sequence Assembly of Yarrowia lipolytica Strain W29/CLIB89 Shows Transposable Element Diversity.</title>
        <authorList>
            <person name="Magnan C."/>
            <person name="Yu J."/>
            <person name="Chang I."/>
            <person name="Jahn E."/>
            <person name="Kanomata Y."/>
            <person name="Wu J."/>
            <person name="Zeller M."/>
            <person name="Oakes M."/>
            <person name="Baldi P."/>
            <person name="Sandmeyer S."/>
        </authorList>
    </citation>
    <scope>NUCLEOTIDE SEQUENCE [LARGE SCALE GENOMIC DNA]</scope>
    <source>
        <strain evidence="2">CLIB89(W29)</strain>
    </source>
</reference>
<organism evidence="1 2">
    <name type="scientific">Yarrowia lipolytica</name>
    <name type="common">Candida lipolytica</name>
    <dbReference type="NCBI Taxonomy" id="4952"/>
    <lineage>
        <taxon>Eukaryota</taxon>
        <taxon>Fungi</taxon>
        <taxon>Dikarya</taxon>
        <taxon>Ascomycota</taxon>
        <taxon>Saccharomycotina</taxon>
        <taxon>Dipodascomycetes</taxon>
        <taxon>Dipodascales</taxon>
        <taxon>Dipodascales incertae sedis</taxon>
        <taxon>Yarrowia</taxon>
    </lineage>
</organism>
<dbReference type="Proteomes" id="UP000182444">
    <property type="component" value="Chromosome 1F"/>
</dbReference>
<dbReference type="VEuPathDB" id="FungiDB:YALI1_F24478g"/>
<sequence length="72" mass="8322">MRWLNPMDVTLDKDHFIMSSTAEIIDYRTLCPIICRSSSPAIGSRAISSRCRNHTLQEAFYTNAWLTYSHIN</sequence>
<name>A0A1D8NP10_YARLL</name>
<dbReference type="AlphaFoldDB" id="A0A1D8NP10"/>
<dbReference type="EMBL" id="CP017558">
    <property type="protein sequence ID" value="AOW07366.1"/>
    <property type="molecule type" value="Genomic_DNA"/>
</dbReference>
<proteinExistence type="predicted"/>
<dbReference type="RefSeq" id="XP_068139529.1">
    <property type="nucleotide sequence ID" value="XM_068283428.1"/>
</dbReference>
<evidence type="ECO:0000313" key="2">
    <source>
        <dbReference type="Proteomes" id="UP000182444"/>
    </source>
</evidence>
<dbReference type="GeneID" id="94584007"/>
<accession>A0A1D8NP10</accession>